<dbReference type="InterPro" id="IPR001387">
    <property type="entry name" value="Cro/C1-type_HTH"/>
</dbReference>
<dbReference type="EMBL" id="PXZO01000021">
    <property type="protein sequence ID" value="PSK10360.1"/>
    <property type="molecule type" value="Genomic_DNA"/>
</dbReference>
<dbReference type="InterPro" id="IPR010982">
    <property type="entry name" value="Lambda_DNA-bd_dom_sf"/>
</dbReference>
<reference evidence="2 3" key="1">
    <citation type="submission" date="2018-03" db="EMBL/GenBank/DDBJ databases">
        <title>Brevisbacillus phylogenomics.</title>
        <authorList>
            <person name="Dunlap C."/>
        </authorList>
    </citation>
    <scope>NUCLEOTIDE SEQUENCE [LARGE SCALE GENOMIC DNA]</scope>
    <source>
        <strain evidence="2 3">NRRL B-41110</strain>
    </source>
</reference>
<dbReference type="GeneID" id="95751058"/>
<dbReference type="SUPFAM" id="SSF47413">
    <property type="entry name" value="lambda repressor-like DNA-binding domains"/>
    <property type="match status" value="1"/>
</dbReference>
<feature type="domain" description="HTH cro/C1-type" evidence="1">
    <location>
        <begin position="7"/>
        <end position="61"/>
    </location>
</feature>
<name>A0ABX5FQE4_9BACL</name>
<protein>
    <recommendedName>
        <fullName evidence="1">HTH cro/C1-type domain-containing protein</fullName>
    </recommendedName>
</protein>
<dbReference type="Proteomes" id="UP000241645">
    <property type="component" value="Unassembled WGS sequence"/>
</dbReference>
<evidence type="ECO:0000259" key="1">
    <source>
        <dbReference type="PROSITE" id="PS50943"/>
    </source>
</evidence>
<evidence type="ECO:0000313" key="3">
    <source>
        <dbReference type="Proteomes" id="UP000241645"/>
    </source>
</evidence>
<dbReference type="Gene3D" id="1.10.260.40">
    <property type="entry name" value="lambda repressor-like DNA-binding domains"/>
    <property type="match status" value="1"/>
</dbReference>
<organism evidence="2 3">
    <name type="scientific">Brevibacillus porteri</name>
    <dbReference type="NCBI Taxonomy" id="2126350"/>
    <lineage>
        <taxon>Bacteria</taxon>
        <taxon>Bacillati</taxon>
        <taxon>Bacillota</taxon>
        <taxon>Bacilli</taxon>
        <taxon>Bacillales</taxon>
        <taxon>Paenibacillaceae</taxon>
        <taxon>Brevibacillus</taxon>
    </lineage>
</organism>
<accession>A0ABX5FQE4</accession>
<keyword evidence="3" id="KW-1185">Reference proteome</keyword>
<comment type="caution">
    <text evidence="2">The sequence shown here is derived from an EMBL/GenBank/DDBJ whole genome shotgun (WGS) entry which is preliminary data.</text>
</comment>
<evidence type="ECO:0000313" key="2">
    <source>
        <dbReference type="EMBL" id="PSK10360.1"/>
    </source>
</evidence>
<dbReference type="RefSeq" id="WP_106834557.1">
    <property type="nucleotide sequence ID" value="NZ_JARMEW010000032.1"/>
</dbReference>
<dbReference type="CDD" id="cd00093">
    <property type="entry name" value="HTH_XRE"/>
    <property type="match status" value="1"/>
</dbReference>
<sequence>MPNPMVIENYRKKRNLSVKELTKLMKRTPGWYSKIKNGHFTLPSYHIEHMAEIFGVKPATLAKEYFSDSKVEETSTSDGVKQQPA</sequence>
<gene>
    <name evidence="2" type="ORF">C7R92_13175</name>
</gene>
<dbReference type="PROSITE" id="PS50943">
    <property type="entry name" value="HTH_CROC1"/>
    <property type="match status" value="1"/>
</dbReference>
<proteinExistence type="predicted"/>